<accession>R0GU67</accession>
<dbReference type="STRING" id="81985.R0GU67"/>
<keyword evidence="1" id="KW-0547">Nucleotide-binding</keyword>
<dbReference type="GO" id="GO:0016787">
    <property type="term" value="F:hydrolase activity"/>
    <property type="evidence" value="ECO:0007669"/>
    <property type="project" value="UniProtKB-KW"/>
</dbReference>
<dbReference type="PANTHER" id="PTHR11274">
    <property type="entry name" value="RAD25/XP-B DNA REPAIR HELICASE"/>
    <property type="match status" value="1"/>
</dbReference>
<dbReference type="GO" id="GO:0043138">
    <property type="term" value="F:3'-5' DNA helicase activity"/>
    <property type="evidence" value="ECO:0007669"/>
    <property type="project" value="TreeGrafter"/>
</dbReference>
<dbReference type="GO" id="GO:0005675">
    <property type="term" value="C:transcription factor TFIIH holo complex"/>
    <property type="evidence" value="ECO:0007669"/>
    <property type="project" value="TreeGrafter"/>
</dbReference>
<protein>
    <submittedName>
        <fullName evidence="5">Uncharacterized protein</fullName>
    </submittedName>
</protein>
<dbReference type="GO" id="GO:0097550">
    <property type="term" value="C:transcription preinitiation complex"/>
    <property type="evidence" value="ECO:0007669"/>
    <property type="project" value="TreeGrafter"/>
</dbReference>
<evidence type="ECO:0000313" key="6">
    <source>
        <dbReference type="Proteomes" id="UP000029121"/>
    </source>
</evidence>
<evidence type="ECO:0000256" key="1">
    <source>
        <dbReference type="ARBA" id="ARBA00022741"/>
    </source>
</evidence>
<dbReference type="AlphaFoldDB" id="R0GU67"/>
<name>R0GU67_9BRAS</name>
<dbReference type="eggNOG" id="KOG1123">
    <property type="taxonomic scope" value="Eukaryota"/>
</dbReference>
<evidence type="ECO:0000256" key="2">
    <source>
        <dbReference type="ARBA" id="ARBA00022801"/>
    </source>
</evidence>
<proteinExistence type="predicted"/>
<evidence type="ECO:0000256" key="4">
    <source>
        <dbReference type="ARBA" id="ARBA00022840"/>
    </source>
</evidence>
<keyword evidence="3" id="KW-0347">Helicase</keyword>
<gene>
    <name evidence="5" type="ORF">CARUB_v10007647mg</name>
</gene>
<dbReference type="GO" id="GO:0006367">
    <property type="term" value="P:transcription initiation at RNA polymerase II promoter"/>
    <property type="evidence" value="ECO:0007669"/>
    <property type="project" value="TreeGrafter"/>
</dbReference>
<dbReference type="GO" id="GO:0005524">
    <property type="term" value="F:ATP binding"/>
    <property type="evidence" value="ECO:0007669"/>
    <property type="project" value="UniProtKB-KW"/>
</dbReference>
<dbReference type="PANTHER" id="PTHR11274:SF0">
    <property type="entry name" value="GENERAL TRANSCRIPTION AND DNA REPAIR FACTOR IIH HELICASE SUBUNIT XPB"/>
    <property type="match status" value="1"/>
</dbReference>
<keyword evidence="6" id="KW-1185">Reference proteome</keyword>
<dbReference type="Proteomes" id="UP000029121">
    <property type="component" value="Unassembled WGS sequence"/>
</dbReference>
<organism evidence="5 6">
    <name type="scientific">Capsella rubella</name>
    <dbReference type="NCBI Taxonomy" id="81985"/>
    <lineage>
        <taxon>Eukaryota</taxon>
        <taxon>Viridiplantae</taxon>
        <taxon>Streptophyta</taxon>
        <taxon>Embryophyta</taxon>
        <taxon>Tracheophyta</taxon>
        <taxon>Spermatophyta</taxon>
        <taxon>Magnoliopsida</taxon>
        <taxon>eudicotyledons</taxon>
        <taxon>Gunneridae</taxon>
        <taxon>Pentapetalae</taxon>
        <taxon>rosids</taxon>
        <taxon>malvids</taxon>
        <taxon>Brassicales</taxon>
        <taxon>Brassicaceae</taxon>
        <taxon>Camelineae</taxon>
        <taxon>Capsella</taxon>
    </lineage>
</organism>
<sequence>DDQKMKNIQNAEDYYDEADEDSREVLCVDGRILLEMFYPLYKQAYDFLVIIAEPARFNAEYNLTPHSLYGAVSFSSLFHGGDGFTIGKTSGEIEPGPGELLSETELGAAADEKETHRPFLAHVEEYDFRNDNVNIDLDMELNQPKPYEEKRRARSGIIVLPCGACKSLVGVSAAARIKCCGSP</sequence>
<reference evidence="6" key="1">
    <citation type="journal article" date="2013" name="Nat. Genet.">
        <title>The Capsella rubella genome and the genomic consequences of rapid mating system evolution.</title>
        <authorList>
            <person name="Slotte T."/>
            <person name="Hazzouri K.M."/>
            <person name="Agren J.A."/>
            <person name="Koenig D."/>
            <person name="Maumus F."/>
            <person name="Guo Y.L."/>
            <person name="Steige K."/>
            <person name="Platts A.E."/>
            <person name="Escobar J.S."/>
            <person name="Newman L.K."/>
            <person name="Wang W."/>
            <person name="Mandakova T."/>
            <person name="Vello E."/>
            <person name="Smith L.M."/>
            <person name="Henz S.R."/>
            <person name="Steffen J."/>
            <person name="Takuno S."/>
            <person name="Brandvain Y."/>
            <person name="Coop G."/>
            <person name="Andolfatto P."/>
            <person name="Hu T.T."/>
            <person name="Blanchette M."/>
            <person name="Clark R.M."/>
            <person name="Quesneville H."/>
            <person name="Nordborg M."/>
            <person name="Gaut B.S."/>
            <person name="Lysak M.A."/>
            <person name="Jenkins J."/>
            <person name="Grimwood J."/>
            <person name="Chapman J."/>
            <person name="Prochnik S."/>
            <person name="Shu S."/>
            <person name="Rokhsar D."/>
            <person name="Schmutz J."/>
            <person name="Weigel D."/>
            <person name="Wright S.I."/>
        </authorList>
    </citation>
    <scope>NUCLEOTIDE SEQUENCE [LARGE SCALE GENOMIC DNA]</scope>
    <source>
        <strain evidence="6">cv. Monte Gargano</strain>
    </source>
</reference>
<feature type="non-terminal residue" evidence="5">
    <location>
        <position position="1"/>
    </location>
</feature>
<evidence type="ECO:0000256" key="3">
    <source>
        <dbReference type="ARBA" id="ARBA00022806"/>
    </source>
</evidence>
<evidence type="ECO:0000313" key="5">
    <source>
        <dbReference type="EMBL" id="EOA15855.1"/>
    </source>
</evidence>
<keyword evidence="2" id="KW-0378">Hydrolase</keyword>
<dbReference type="InterPro" id="IPR050615">
    <property type="entry name" value="ATP-dep_DNA_Helicase"/>
</dbReference>
<keyword evidence="4" id="KW-0067">ATP-binding</keyword>
<dbReference type="EMBL" id="KB870811">
    <property type="protein sequence ID" value="EOA15855.1"/>
    <property type="molecule type" value="Genomic_DNA"/>
</dbReference>
<dbReference type="GO" id="GO:0000112">
    <property type="term" value="C:nucleotide-excision repair factor 3 complex"/>
    <property type="evidence" value="ECO:0007669"/>
    <property type="project" value="TreeGrafter"/>
</dbReference>